<protein>
    <submittedName>
        <fullName evidence="1">Uncharacterized protein</fullName>
    </submittedName>
</protein>
<evidence type="ECO:0000313" key="1">
    <source>
        <dbReference type="EMBL" id="MDP2565818.1"/>
    </source>
</evidence>
<gene>
    <name evidence="1" type="ORF">Q8W34_14320</name>
</gene>
<dbReference type="RefSeq" id="WP_305472558.1">
    <property type="nucleotide sequence ID" value="NZ_JAUYVT010000014.1"/>
</dbReference>
<name>A0ABT9FGE7_9GAMM</name>
<reference evidence="1" key="1">
    <citation type="submission" date="2023-07" db="EMBL/GenBank/DDBJ databases">
        <title>Genome content predicts the carbon catabolic preferences of heterotrophic bacteria.</title>
        <authorList>
            <person name="Gralka M."/>
        </authorList>
    </citation>
    <scope>NUCLEOTIDE SEQUENCE</scope>
    <source>
        <strain evidence="1">4G09</strain>
    </source>
</reference>
<organism evidence="1 2">
    <name type="scientific">Pseudoalteromonas marina</name>
    <dbReference type="NCBI Taxonomy" id="267375"/>
    <lineage>
        <taxon>Bacteria</taxon>
        <taxon>Pseudomonadati</taxon>
        <taxon>Pseudomonadota</taxon>
        <taxon>Gammaproteobacteria</taxon>
        <taxon>Alteromonadales</taxon>
        <taxon>Pseudoalteromonadaceae</taxon>
        <taxon>Pseudoalteromonas</taxon>
    </lineage>
</organism>
<accession>A0ABT9FGE7</accession>
<proteinExistence type="predicted"/>
<sequence length="151" mass="16572">MEHRQINTNAKIVASEDVFFQKAFENVITKTFSKIHNVNINATVAAKTFAKLASAIAGHCELTLRVCESDIHKTNIDKSEILFGSHVQPTKSISMIDEAIDSSIAEVRAALSMKEDVCFNKKRILATALLTIAVIANDKINSSRELALISN</sequence>
<keyword evidence="2" id="KW-1185">Reference proteome</keyword>
<evidence type="ECO:0000313" key="2">
    <source>
        <dbReference type="Proteomes" id="UP001177212"/>
    </source>
</evidence>
<dbReference type="EMBL" id="JAUYVT010000014">
    <property type="protein sequence ID" value="MDP2565818.1"/>
    <property type="molecule type" value="Genomic_DNA"/>
</dbReference>
<dbReference type="Proteomes" id="UP001177212">
    <property type="component" value="Unassembled WGS sequence"/>
</dbReference>
<comment type="caution">
    <text evidence="1">The sequence shown here is derived from an EMBL/GenBank/DDBJ whole genome shotgun (WGS) entry which is preliminary data.</text>
</comment>